<reference evidence="2" key="3">
    <citation type="submission" date="2010-09" db="EMBL/GenBank/DDBJ databases">
        <title>Annotation of Gaeumannomyces graminis var. tritici R3-111a-1.</title>
        <authorList>
            <consortium name="The Broad Institute Genome Sequencing Platform"/>
            <person name="Ma L.-J."/>
            <person name="Dead R."/>
            <person name="Young S.K."/>
            <person name="Zeng Q."/>
            <person name="Gargeya S."/>
            <person name="Fitzgerald M."/>
            <person name="Haas B."/>
            <person name="Abouelleil A."/>
            <person name="Alvarado L."/>
            <person name="Arachchi H.M."/>
            <person name="Berlin A."/>
            <person name="Brown A."/>
            <person name="Chapman S.B."/>
            <person name="Chen Z."/>
            <person name="Dunbar C."/>
            <person name="Freedman E."/>
            <person name="Gearin G."/>
            <person name="Gellesch M."/>
            <person name="Goldberg J."/>
            <person name="Griggs A."/>
            <person name="Gujja S."/>
            <person name="Heiman D."/>
            <person name="Howarth C."/>
            <person name="Larson L."/>
            <person name="Lui A."/>
            <person name="MacDonald P.J.P."/>
            <person name="Mehta T."/>
            <person name="Montmayeur A."/>
            <person name="Murphy C."/>
            <person name="Neiman D."/>
            <person name="Pearson M."/>
            <person name="Priest M."/>
            <person name="Roberts A."/>
            <person name="Saif S."/>
            <person name="Shea T."/>
            <person name="Shenoy N."/>
            <person name="Sisk P."/>
            <person name="Stolte C."/>
            <person name="Sykes S."/>
            <person name="Yandava C."/>
            <person name="Wortman J."/>
            <person name="Nusbaum C."/>
            <person name="Birren B."/>
        </authorList>
    </citation>
    <scope>NUCLEOTIDE SEQUENCE</scope>
    <source>
        <strain evidence="2">R3-111a-1</strain>
    </source>
</reference>
<feature type="region of interest" description="Disordered" evidence="1">
    <location>
        <begin position="26"/>
        <end position="50"/>
    </location>
</feature>
<dbReference type="Proteomes" id="UP000006039">
    <property type="component" value="Unassembled WGS sequence"/>
</dbReference>
<dbReference type="RefSeq" id="XP_009219019.1">
    <property type="nucleotide sequence ID" value="XM_009220755.1"/>
</dbReference>
<keyword evidence="4" id="KW-1185">Reference proteome</keyword>
<reference evidence="3" key="4">
    <citation type="journal article" date="2015" name="G3 (Bethesda)">
        <title>Genome sequences of three phytopathogenic species of the Magnaporthaceae family of fungi.</title>
        <authorList>
            <person name="Okagaki L.H."/>
            <person name="Nunes C.C."/>
            <person name="Sailsbery J."/>
            <person name="Clay B."/>
            <person name="Brown D."/>
            <person name="John T."/>
            <person name="Oh Y."/>
            <person name="Young N."/>
            <person name="Fitzgerald M."/>
            <person name="Haas B.J."/>
            <person name="Zeng Q."/>
            <person name="Young S."/>
            <person name="Adiconis X."/>
            <person name="Fan L."/>
            <person name="Levin J.Z."/>
            <person name="Mitchell T.K."/>
            <person name="Okubara P.A."/>
            <person name="Farman M.L."/>
            <person name="Kohn L.M."/>
            <person name="Birren B."/>
            <person name="Ma L.-J."/>
            <person name="Dean R.A."/>
        </authorList>
    </citation>
    <scope>NUCLEOTIDE SEQUENCE</scope>
    <source>
        <strain evidence="3">R3-111a-1</strain>
    </source>
</reference>
<accession>J3NNX1</accession>
<dbReference type="VEuPathDB" id="FungiDB:GGTG_02977"/>
<gene>
    <name evidence="3" type="primary">20343435</name>
    <name evidence="2" type="ORF">GGTG_02977</name>
</gene>
<evidence type="ECO:0000313" key="2">
    <source>
        <dbReference type="EMBL" id="EJT77874.1"/>
    </source>
</evidence>
<dbReference type="EnsemblFungi" id="EJT77874">
    <property type="protein sequence ID" value="EJT77874"/>
    <property type="gene ID" value="GGTG_02977"/>
</dbReference>
<evidence type="ECO:0000313" key="3">
    <source>
        <dbReference type="EnsemblFungi" id="EJT77874"/>
    </source>
</evidence>
<reference evidence="3" key="5">
    <citation type="submission" date="2018-04" db="UniProtKB">
        <authorList>
            <consortium name="EnsemblFungi"/>
        </authorList>
    </citation>
    <scope>IDENTIFICATION</scope>
    <source>
        <strain evidence="3">R3-111a-1</strain>
    </source>
</reference>
<dbReference type="HOGENOM" id="CLU_3125160_0_0_1"/>
<proteinExistence type="predicted"/>
<dbReference type="EMBL" id="GL385396">
    <property type="protein sequence ID" value="EJT77874.1"/>
    <property type="molecule type" value="Genomic_DNA"/>
</dbReference>
<organism evidence="2">
    <name type="scientific">Gaeumannomyces tritici (strain R3-111a-1)</name>
    <name type="common">Wheat and barley take-all root rot fungus</name>
    <name type="synonym">Gaeumannomyces graminis var. tritici</name>
    <dbReference type="NCBI Taxonomy" id="644352"/>
    <lineage>
        <taxon>Eukaryota</taxon>
        <taxon>Fungi</taxon>
        <taxon>Dikarya</taxon>
        <taxon>Ascomycota</taxon>
        <taxon>Pezizomycotina</taxon>
        <taxon>Sordariomycetes</taxon>
        <taxon>Sordariomycetidae</taxon>
        <taxon>Magnaporthales</taxon>
        <taxon>Magnaporthaceae</taxon>
        <taxon>Gaeumannomyces</taxon>
    </lineage>
</organism>
<evidence type="ECO:0000313" key="4">
    <source>
        <dbReference type="Proteomes" id="UP000006039"/>
    </source>
</evidence>
<dbReference type="AlphaFoldDB" id="J3NNX1"/>
<sequence length="50" mass="5054">MAVNPSSSPPSLGCHSAAHRAQGAVGCAGLEPGHGVVDEEYEDPDGPLPW</sequence>
<reference evidence="4" key="1">
    <citation type="submission" date="2010-07" db="EMBL/GenBank/DDBJ databases">
        <title>The genome sequence of Gaeumannomyces graminis var. tritici strain R3-111a-1.</title>
        <authorList>
            <consortium name="The Broad Institute Genome Sequencing Platform"/>
            <person name="Ma L.-J."/>
            <person name="Dead R."/>
            <person name="Young S."/>
            <person name="Zeng Q."/>
            <person name="Koehrsen M."/>
            <person name="Alvarado L."/>
            <person name="Berlin A."/>
            <person name="Chapman S.B."/>
            <person name="Chen Z."/>
            <person name="Freedman E."/>
            <person name="Gellesch M."/>
            <person name="Goldberg J."/>
            <person name="Griggs A."/>
            <person name="Gujja S."/>
            <person name="Heilman E.R."/>
            <person name="Heiman D."/>
            <person name="Hepburn T."/>
            <person name="Howarth C."/>
            <person name="Jen D."/>
            <person name="Larson L."/>
            <person name="Mehta T."/>
            <person name="Neiman D."/>
            <person name="Pearson M."/>
            <person name="Roberts A."/>
            <person name="Saif S."/>
            <person name="Shea T."/>
            <person name="Shenoy N."/>
            <person name="Sisk P."/>
            <person name="Stolte C."/>
            <person name="Sykes S."/>
            <person name="Walk T."/>
            <person name="White J."/>
            <person name="Yandava C."/>
            <person name="Haas B."/>
            <person name="Nusbaum C."/>
            <person name="Birren B."/>
        </authorList>
    </citation>
    <scope>NUCLEOTIDE SEQUENCE [LARGE SCALE GENOMIC DNA]</scope>
    <source>
        <strain evidence="4">R3-111a-1</strain>
    </source>
</reference>
<dbReference type="GeneID" id="20343435"/>
<name>J3NNX1_GAET3</name>
<reference evidence="2" key="2">
    <citation type="submission" date="2010-07" db="EMBL/GenBank/DDBJ databases">
        <authorList>
            <consortium name="The Broad Institute Genome Sequencing Platform"/>
            <consortium name="Broad Institute Genome Sequencing Center for Infectious Disease"/>
            <person name="Ma L.-J."/>
            <person name="Dead R."/>
            <person name="Young S."/>
            <person name="Zeng Q."/>
            <person name="Koehrsen M."/>
            <person name="Alvarado L."/>
            <person name="Berlin A."/>
            <person name="Chapman S.B."/>
            <person name="Chen Z."/>
            <person name="Freedman E."/>
            <person name="Gellesch M."/>
            <person name="Goldberg J."/>
            <person name="Griggs A."/>
            <person name="Gujja S."/>
            <person name="Heilman E.R."/>
            <person name="Heiman D."/>
            <person name="Hepburn T."/>
            <person name="Howarth C."/>
            <person name="Jen D."/>
            <person name="Larson L."/>
            <person name="Mehta T."/>
            <person name="Neiman D."/>
            <person name="Pearson M."/>
            <person name="Roberts A."/>
            <person name="Saif S."/>
            <person name="Shea T."/>
            <person name="Shenoy N."/>
            <person name="Sisk P."/>
            <person name="Stolte C."/>
            <person name="Sykes S."/>
            <person name="Walk T."/>
            <person name="White J."/>
            <person name="Yandava C."/>
            <person name="Haas B."/>
            <person name="Nusbaum C."/>
            <person name="Birren B."/>
        </authorList>
    </citation>
    <scope>NUCLEOTIDE SEQUENCE</scope>
    <source>
        <strain evidence="2">R3-111a-1</strain>
    </source>
</reference>
<evidence type="ECO:0000256" key="1">
    <source>
        <dbReference type="SAM" id="MobiDB-lite"/>
    </source>
</evidence>
<feature type="compositionally biased region" description="Acidic residues" evidence="1">
    <location>
        <begin position="38"/>
        <end position="50"/>
    </location>
</feature>
<protein>
    <submittedName>
        <fullName evidence="2 3">Uncharacterized protein</fullName>
    </submittedName>
</protein>